<organism evidence="1 2">
    <name type="scientific">Streblomastix strix</name>
    <dbReference type="NCBI Taxonomy" id="222440"/>
    <lineage>
        <taxon>Eukaryota</taxon>
        <taxon>Metamonada</taxon>
        <taxon>Preaxostyla</taxon>
        <taxon>Oxymonadida</taxon>
        <taxon>Streblomastigidae</taxon>
        <taxon>Streblomastix</taxon>
    </lineage>
</organism>
<reference evidence="1 2" key="1">
    <citation type="submission" date="2019-03" db="EMBL/GenBank/DDBJ databases">
        <title>Single cell metagenomics reveals metabolic interactions within the superorganism composed of flagellate Streblomastix strix and complex community of Bacteroidetes bacteria on its surface.</title>
        <authorList>
            <person name="Treitli S.C."/>
            <person name="Kolisko M."/>
            <person name="Husnik F."/>
            <person name="Keeling P."/>
            <person name="Hampl V."/>
        </authorList>
    </citation>
    <scope>NUCLEOTIDE SEQUENCE [LARGE SCALE GENOMIC DNA]</scope>
    <source>
        <strain evidence="1">ST1C</strain>
    </source>
</reference>
<dbReference type="Proteomes" id="UP000324800">
    <property type="component" value="Unassembled WGS sequence"/>
</dbReference>
<accession>A0A5J4VLS2</accession>
<dbReference type="EMBL" id="SNRW01006234">
    <property type="protein sequence ID" value="KAA6383460.1"/>
    <property type="molecule type" value="Genomic_DNA"/>
</dbReference>
<dbReference type="AlphaFoldDB" id="A0A5J4VLS2"/>
<comment type="caution">
    <text evidence="1">The sequence shown here is derived from an EMBL/GenBank/DDBJ whole genome shotgun (WGS) entry which is preliminary data.</text>
</comment>
<evidence type="ECO:0000313" key="2">
    <source>
        <dbReference type="Proteomes" id="UP000324800"/>
    </source>
</evidence>
<sequence length="142" mass="15131">MLSLQELKSQSSSIPQAIEALGKECYQELSLLSPTSSSTEYEVRAVSSTGAEGEGSTEAVYELGYLIGCCLQLLSGVAVYELGYVTGYYYSALTFESVVAEYDVGYEDGREYIGGPSATTTAATFEITAALLDRFSATFALS</sequence>
<evidence type="ECO:0000313" key="1">
    <source>
        <dbReference type="EMBL" id="KAA6383460.1"/>
    </source>
</evidence>
<protein>
    <submittedName>
        <fullName evidence="1">Uncharacterized protein</fullName>
    </submittedName>
</protein>
<proteinExistence type="predicted"/>
<gene>
    <name evidence="1" type="ORF">EZS28_021012</name>
</gene>
<name>A0A5J4VLS2_9EUKA</name>